<sequence length="343" mass="38433">MESALAWEYKKLIDELTQGMEKAMELRLHLYSTSPSEAQDLLLQKILSTFENALFILKQGGTIGQARTGAPTPAAPESSVSVDGSPKSEDMNKNLRVRRDHGDTSKRRKLQSTWTEQVRVNSDNGLEGPTDDGYSWRKYGQKDILGAKHPRSYYRCTYRLVRNCWATKQVQRSDDDPTVFEITYKGTHTCNPFSNAVSQPASPEKQELEDNNSLLKLKAKNLRVNTEDLDIKNIPANFSFPSACIDRENHYSPISALADENHIGTYSPLFYSPATSESNYFSASTSQMTSYVGAPMQHLETDIAEIISAHASTINSPIGGMEFLIDPVYLDPNFPFNTFGFFT</sequence>
<keyword evidence="3" id="KW-0238">DNA-binding</keyword>
<evidence type="ECO:0000313" key="8">
    <source>
        <dbReference type="EMBL" id="KAK6137342.1"/>
    </source>
</evidence>
<comment type="caution">
    <text evidence="8">The sequence shown here is derived from an EMBL/GenBank/DDBJ whole genome shotgun (WGS) entry which is preliminary data.</text>
</comment>
<gene>
    <name evidence="8" type="ORF">DH2020_028902</name>
</gene>
<dbReference type="Pfam" id="PF03106">
    <property type="entry name" value="WRKY"/>
    <property type="match status" value="1"/>
</dbReference>
<dbReference type="PROSITE" id="PS50811">
    <property type="entry name" value="WRKY"/>
    <property type="match status" value="1"/>
</dbReference>
<dbReference type="Gene3D" id="2.20.25.80">
    <property type="entry name" value="WRKY domain"/>
    <property type="match status" value="1"/>
</dbReference>
<proteinExistence type="predicted"/>
<evidence type="ECO:0000259" key="7">
    <source>
        <dbReference type="PROSITE" id="PS50811"/>
    </source>
</evidence>
<evidence type="ECO:0000313" key="9">
    <source>
        <dbReference type="Proteomes" id="UP001318860"/>
    </source>
</evidence>
<protein>
    <recommendedName>
        <fullName evidence="7">WRKY domain-containing protein</fullName>
    </recommendedName>
</protein>
<keyword evidence="4" id="KW-0804">Transcription</keyword>
<feature type="region of interest" description="Disordered" evidence="6">
    <location>
        <begin position="65"/>
        <end position="115"/>
    </location>
</feature>
<feature type="domain" description="WRKY" evidence="7">
    <location>
        <begin position="125"/>
        <end position="188"/>
    </location>
</feature>
<dbReference type="Proteomes" id="UP001318860">
    <property type="component" value="Unassembled WGS sequence"/>
</dbReference>
<evidence type="ECO:0000256" key="2">
    <source>
        <dbReference type="ARBA" id="ARBA00023015"/>
    </source>
</evidence>
<dbReference type="InterPro" id="IPR003657">
    <property type="entry name" value="WRKY_dom"/>
</dbReference>
<keyword evidence="5" id="KW-0539">Nucleus</keyword>
<reference evidence="8 9" key="1">
    <citation type="journal article" date="2021" name="Comput. Struct. Biotechnol. J.">
        <title>De novo genome assembly of the potent medicinal plant Rehmannia glutinosa using nanopore technology.</title>
        <authorList>
            <person name="Ma L."/>
            <person name="Dong C."/>
            <person name="Song C."/>
            <person name="Wang X."/>
            <person name="Zheng X."/>
            <person name="Niu Y."/>
            <person name="Chen S."/>
            <person name="Feng W."/>
        </authorList>
    </citation>
    <scope>NUCLEOTIDE SEQUENCE [LARGE SCALE GENOMIC DNA]</scope>
    <source>
        <strain evidence="8">DH-2019</strain>
    </source>
</reference>
<dbReference type="InterPro" id="IPR044810">
    <property type="entry name" value="WRKY_plant"/>
</dbReference>
<comment type="subcellular location">
    <subcellularLocation>
        <location evidence="1">Nucleus</location>
    </subcellularLocation>
</comment>
<dbReference type="SUPFAM" id="SSF118290">
    <property type="entry name" value="WRKY DNA-binding domain"/>
    <property type="match status" value="1"/>
</dbReference>
<name>A0ABR0VQ25_REHGL</name>
<dbReference type="SMART" id="SM00774">
    <property type="entry name" value="WRKY"/>
    <property type="match status" value="1"/>
</dbReference>
<evidence type="ECO:0000256" key="1">
    <source>
        <dbReference type="ARBA" id="ARBA00004123"/>
    </source>
</evidence>
<keyword evidence="2" id="KW-0805">Transcription regulation</keyword>
<dbReference type="EMBL" id="JABTTQ020000847">
    <property type="protein sequence ID" value="KAK6137342.1"/>
    <property type="molecule type" value="Genomic_DNA"/>
</dbReference>
<evidence type="ECO:0000256" key="4">
    <source>
        <dbReference type="ARBA" id="ARBA00023163"/>
    </source>
</evidence>
<dbReference type="InterPro" id="IPR036576">
    <property type="entry name" value="WRKY_dom_sf"/>
</dbReference>
<accession>A0ABR0VQ25</accession>
<dbReference type="PANTHER" id="PTHR32096:SF36">
    <property type="entry name" value="WRKY TRANSCRIPTION FACTOR 41-RELATED"/>
    <property type="match status" value="1"/>
</dbReference>
<evidence type="ECO:0000256" key="5">
    <source>
        <dbReference type="ARBA" id="ARBA00023242"/>
    </source>
</evidence>
<keyword evidence="9" id="KW-1185">Reference proteome</keyword>
<evidence type="ECO:0000256" key="6">
    <source>
        <dbReference type="SAM" id="MobiDB-lite"/>
    </source>
</evidence>
<dbReference type="PANTHER" id="PTHR32096">
    <property type="entry name" value="WRKY TRANSCRIPTION FACTOR 30-RELATED-RELATED"/>
    <property type="match status" value="1"/>
</dbReference>
<organism evidence="8 9">
    <name type="scientific">Rehmannia glutinosa</name>
    <name type="common">Chinese foxglove</name>
    <dbReference type="NCBI Taxonomy" id="99300"/>
    <lineage>
        <taxon>Eukaryota</taxon>
        <taxon>Viridiplantae</taxon>
        <taxon>Streptophyta</taxon>
        <taxon>Embryophyta</taxon>
        <taxon>Tracheophyta</taxon>
        <taxon>Spermatophyta</taxon>
        <taxon>Magnoliopsida</taxon>
        <taxon>eudicotyledons</taxon>
        <taxon>Gunneridae</taxon>
        <taxon>Pentapetalae</taxon>
        <taxon>asterids</taxon>
        <taxon>lamiids</taxon>
        <taxon>Lamiales</taxon>
        <taxon>Orobanchaceae</taxon>
        <taxon>Rehmannieae</taxon>
        <taxon>Rehmannia</taxon>
    </lineage>
</organism>
<evidence type="ECO:0000256" key="3">
    <source>
        <dbReference type="ARBA" id="ARBA00023125"/>
    </source>
</evidence>